<dbReference type="GO" id="GO:0019029">
    <property type="term" value="C:helical viral capsid"/>
    <property type="evidence" value="ECO:0007669"/>
    <property type="project" value="UniProtKB-UniRule"/>
</dbReference>
<proteinExistence type="inferred from homology"/>
<comment type="function">
    <text evidence="9">Encapsidates the genome, protecting it from nucleases. The encapsidated genomic RNA is termed the nucleocapsid (NC) and serves as template for viral transcription and replication.</text>
</comment>
<feature type="region of interest" description="Disordered" evidence="10">
    <location>
        <begin position="519"/>
        <end position="549"/>
    </location>
</feature>
<sequence length="549" mass="63821">MVIINVDGTDPNEESSNELEVARERRRKGELRIPIDPKFTSFKRKRKLSQVPQKPWNNDLISKAESYYIPEDWDCYDLDQLLIELLNSITKDDLNGHEAQLIVAGAAYMFKPGKASEERMLKNINFGTLQLDWSPKLSMNGARAASIEKTVRSERSSIEIQMLRDKDQEDLDMLHIEYMRVRDSMTEEGLSVFPEAKRTELKFAYESLLANMKHLQARMEDPDFHKFSTRKESVTEVGIYDEDQLPSGERRYGLYVCGYLLRILSKSAENIKKSWKHKHERFKNFYSHKMRYIDWDIPSDAWIEEIKSQFSLDRTLLQTSLRLINLYEMTFRDDSKIEAGLIRFLFSTPLSYTGMHAYKLFCMVIDKIDREPEWVLSALMCPKFNPALMTILQINNDFEEDVDDPNFNPAFRYARILGPQYFPTIQTKSCPELVLCLSQIVLRMEENKGNYDPMNIAAIKELSNNVVVRMNMIADEFVKEQAIVNQKDHSDIIMKVLENPIPLTKTIGWSPDDEDIFFSSGFDQPFSKPQGQDDQDLSKWFNPTGSTSS</sequence>
<dbReference type="GO" id="GO:0019013">
    <property type="term" value="C:viral nucleocapsid"/>
    <property type="evidence" value="ECO:0007669"/>
    <property type="project" value="UniProtKB-UniRule"/>
</dbReference>
<keyword evidence="12" id="KW-1185">Reference proteome</keyword>
<evidence type="ECO:0000256" key="3">
    <source>
        <dbReference type="ARBA" id="ARBA00022561"/>
    </source>
</evidence>
<evidence type="ECO:0000256" key="1">
    <source>
        <dbReference type="ARBA" id="ARBA00014389"/>
    </source>
</evidence>
<keyword evidence="4 9" id="KW-0946">Virion</keyword>
<evidence type="ECO:0000256" key="9">
    <source>
        <dbReference type="RuleBase" id="RU369108"/>
    </source>
</evidence>
<keyword evidence="5 9" id="KW-0694">RNA-binding</keyword>
<comment type="subcellular location">
    <subcellularLocation>
        <location evidence="9">Virion</location>
    </subcellularLocation>
    <subcellularLocation>
        <location evidence="9">Host cytoplasm</location>
    </subcellularLocation>
</comment>
<evidence type="ECO:0000256" key="8">
    <source>
        <dbReference type="ARBA" id="ARBA00033344"/>
    </source>
</evidence>
<organism evidence="11 12">
    <name type="scientific">rudbeckia virus 1</name>
    <dbReference type="NCBI Taxonomy" id="2971904"/>
    <lineage>
        <taxon>Viruses</taxon>
        <taxon>Riboviria</taxon>
        <taxon>Orthornavirae</taxon>
        <taxon>Negarnaviricota</taxon>
        <taxon>Haploviricotina</taxon>
        <taxon>Monjiviricetes</taxon>
        <taxon>Mononegavirales</taxon>
        <taxon>Rhabdoviridae</taxon>
        <taxon>Betarhabdovirinae</taxon>
        <taxon>Betacytorhabdovirus</taxon>
        <taxon>Betacytorhabdovirus rudbeckiae</taxon>
    </lineage>
</organism>
<keyword evidence="6 9" id="KW-0543">Viral nucleoprotein</keyword>
<keyword evidence="9" id="KW-1035">Host cytoplasm</keyword>
<keyword evidence="2 9" id="KW-1139">Helical capsid protein</keyword>
<evidence type="ECO:0000256" key="10">
    <source>
        <dbReference type="SAM" id="MobiDB-lite"/>
    </source>
</evidence>
<keyword evidence="7 9" id="KW-0687">Ribonucleoprotein</keyword>
<comment type="subunit">
    <text evidence="9">Homomultimerizes to form the nucleocapsid. Binds to viral genomic RNA.</text>
</comment>
<evidence type="ECO:0000256" key="2">
    <source>
        <dbReference type="ARBA" id="ARBA00022497"/>
    </source>
</evidence>
<evidence type="ECO:0000313" key="11">
    <source>
        <dbReference type="EMBL" id="UUW33153.1"/>
    </source>
</evidence>
<reference evidence="11 12" key="1">
    <citation type="journal article" date="2022" name="Arch. Virol.">
        <title>Complete genome sequence of a putative novel cytorhabdovirus isolated from Rudbeckia sp.</title>
        <authorList>
            <person name="Lee D.S."/>
            <person name="Kim J."/>
            <person name="Jun M."/>
            <person name="Shin S."/>
            <person name="Lee S.J."/>
            <person name="Lim S."/>
        </authorList>
    </citation>
    <scope>NUCLEOTIDE SEQUENCE [LARGE SCALE GENOMIC DNA]</scope>
    <source>
        <strain evidence="11">PQ</strain>
    </source>
</reference>
<protein>
    <recommendedName>
        <fullName evidence="1 9">Nucleoprotein</fullName>
        <shortName evidence="9">NP</shortName>
        <shortName evidence="9">Protein N</shortName>
    </recommendedName>
    <alternativeName>
        <fullName evidence="8 9">Nucleocapsid protein</fullName>
    </alternativeName>
</protein>
<evidence type="ECO:0000256" key="6">
    <source>
        <dbReference type="ARBA" id="ARBA00023086"/>
    </source>
</evidence>
<evidence type="ECO:0000256" key="4">
    <source>
        <dbReference type="ARBA" id="ARBA00022844"/>
    </source>
</evidence>
<dbReference type="Pfam" id="PF03216">
    <property type="entry name" value="Rhabdo_ncap_2"/>
    <property type="match status" value="1"/>
</dbReference>
<keyword evidence="3 9" id="KW-0167">Capsid protein</keyword>
<dbReference type="EMBL" id="ON185810">
    <property type="protein sequence ID" value="UUW33153.1"/>
    <property type="molecule type" value="Viral_cRNA"/>
</dbReference>
<dbReference type="GO" id="GO:0030430">
    <property type="term" value="C:host cell cytoplasm"/>
    <property type="evidence" value="ECO:0007669"/>
    <property type="project" value="UniProtKB-SubCell"/>
</dbReference>
<dbReference type="InterPro" id="IPR004902">
    <property type="entry name" value="Rhabdo_ncap_2"/>
</dbReference>
<name>A0AAX3C959_9RHAB</name>
<dbReference type="Proteomes" id="UP001301409">
    <property type="component" value="Segment"/>
</dbReference>
<dbReference type="GO" id="GO:1990904">
    <property type="term" value="C:ribonucleoprotein complex"/>
    <property type="evidence" value="ECO:0007669"/>
    <property type="project" value="UniProtKB-UniRule"/>
</dbReference>
<evidence type="ECO:0000256" key="7">
    <source>
        <dbReference type="ARBA" id="ARBA00023274"/>
    </source>
</evidence>
<dbReference type="GO" id="GO:0003723">
    <property type="term" value="F:RNA binding"/>
    <property type="evidence" value="ECO:0007669"/>
    <property type="project" value="UniProtKB-UniRule"/>
</dbReference>
<comment type="similarity">
    <text evidence="9">Belongs to the nucleorhabdovirus nucleocapsid protein family.</text>
</comment>
<evidence type="ECO:0000256" key="5">
    <source>
        <dbReference type="ARBA" id="ARBA00022884"/>
    </source>
</evidence>
<evidence type="ECO:0000313" key="12">
    <source>
        <dbReference type="Proteomes" id="UP001301409"/>
    </source>
</evidence>
<accession>A0AAX3C959</accession>